<dbReference type="InterPro" id="IPR036396">
    <property type="entry name" value="Cyt_P450_sf"/>
</dbReference>
<keyword evidence="8" id="KW-0812">Transmembrane</keyword>
<evidence type="ECO:0000256" key="8">
    <source>
        <dbReference type="SAM" id="Phobius"/>
    </source>
</evidence>
<evidence type="ECO:0000313" key="10">
    <source>
        <dbReference type="EMBL" id="KAH3706709.1"/>
    </source>
</evidence>
<keyword evidence="11" id="KW-1185">Reference proteome</keyword>
<dbReference type="PANTHER" id="PTHR24302:SF15">
    <property type="entry name" value="FATTY-ACID PEROXYGENASE"/>
    <property type="match status" value="1"/>
</dbReference>
<dbReference type="GO" id="GO:0005506">
    <property type="term" value="F:iron ion binding"/>
    <property type="evidence" value="ECO:0007669"/>
    <property type="project" value="InterPro"/>
</dbReference>
<dbReference type="InterPro" id="IPR050705">
    <property type="entry name" value="Cytochrome_P450_3A"/>
</dbReference>
<accession>A0A9D3YYC0</accession>
<dbReference type="PRINTS" id="PR00385">
    <property type="entry name" value="P450"/>
</dbReference>
<evidence type="ECO:0000256" key="3">
    <source>
        <dbReference type="ARBA" id="ARBA00022617"/>
    </source>
</evidence>
<sequence>MTSNFYFRQETNLIEALSVGATMVIKLIAYVVVNFKAFISILAFLDDVLGYLGSKVNFPELSFRLVCSYVFMPLAAMIGVDWADSRVVGALIGKKDLSAILATYLLCGFGSIPALGVNLGALTSDARPPLRLRASHRARDGQRKHRLIHNRLRRSVIYDWVQNILWKWKYNVKGYFPLPILGTLPFQLSNPTPDGERSRINRFGKIYGGSLGMINIINVCDIDILKKILVKDHADFQNRFTLPGVYEPPPSDATLLALKDSEWKRVRSILTPSFSAAKLKMMTTNINHVSEILARGLLENARSRSTIDPKDIYGCFTMDVIARTAFGIETNSYKNPDDPFIAHGKRVFSSPVFNPVIILMMIFPRLGPFLTRLLKYSMFFPTNSLEFFIDVSKQIIEQRKTDITTGRVDLLQLMLNSEHDVHKSLSVNEIVSQSFIVFVAGYETTATLLTYASYVLATNPDVQNTLQEEIDRHIPRDCKEIIYEKVMELPYLDQFIHETLRMYPPVTA</sequence>
<dbReference type="GO" id="GO:0008395">
    <property type="term" value="F:steroid hydroxylase activity"/>
    <property type="evidence" value="ECO:0007669"/>
    <property type="project" value="TreeGrafter"/>
</dbReference>
<keyword evidence="4" id="KW-0479">Metal-binding</keyword>
<evidence type="ECO:0000256" key="4">
    <source>
        <dbReference type="ARBA" id="ARBA00022723"/>
    </source>
</evidence>
<dbReference type="Pfam" id="PF07662">
    <property type="entry name" value="Nucleos_tra2_C"/>
    <property type="match status" value="1"/>
</dbReference>
<dbReference type="EMBL" id="JAIWYP010000014">
    <property type="protein sequence ID" value="KAH3706709.1"/>
    <property type="molecule type" value="Genomic_DNA"/>
</dbReference>
<dbReference type="InterPro" id="IPR011657">
    <property type="entry name" value="CNT_C_dom"/>
</dbReference>
<dbReference type="AlphaFoldDB" id="A0A9D3YYC0"/>
<name>A0A9D3YYC0_DREPO</name>
<dbReference type="InterPro" id="IPR001128">
    <property type="entry name" value="Cyt_P450"/>
</dbReference>
<keyword evidence="5" id="KW-0560">Oxidoreductase</keyword>
<keyword evidence="8" id="KW-0472">Membrane</keyword>
<dbReference type="InterPro" id="IPR002401">
    <property type="entry name" value="Cyt_P450_E_grp-I"/>
</dbReference>
<dbReference type="GO" id="GO:0016705">
    <property type="term" value="F:oxidoreductase activity, acting on paired donors, with incorporation or reduction of molecular oxygen"/>
    <property type="evidence" value="ECO:0007669"/>
    <property type="project" value="InterPro"/>
</dbReference>
<protein>
    <recommendedName>
        <fullName evidence="9">Concentrative nucleoside transporter C-terminal domain-containing protein</fullName>
    </recommendedName>
</protein>
<evidence type="ECO:0000256" key="1">
    <source>
        <dbReference type="ARBA" id="ARBA00001971"/>
    </source>
</evidence>
<keyword evidence="3" id="KW-0349">Heme</keyword>
<keyword evidence="7" id="KW-0503">Monooxygenase</keyword>
<comment type="cofactor">
    <cofactor evidence="1">
        <name>heme</name>
        <dbReference type="ChEBI" id="CHEBI:30413"/>
    </cofactor>
</comment>
<dbReference type="PANTHER" id="PTHR24302">
    <property type="entry name" value="CYTOCHROME P450 FAMILY 3"/>
    <property type="match status" value="1"/>
</dbReference>
<reference evidence="10" key="1">
    <citation type="journal article" date="2019" name="bioRxiv">
        <title>The Genome of the Zebra Mussel, Dreissena polymorpha: A Resource for Invasive Species Research.</title>
        <authorList>
            <person name="McCartney M.A."/>
            <person name="Auch B."/>
            <person name="Kono T."/>
            <person name="Mallez S."/>
            <person name="Zhang Y."/>
            <person name="Obille A."/>
            <person name="Becker A."/>
            <person name="Abrahante J.E."/>
            <person name="Garbe J."/>
            <person name="Badalamenti J.P."/>
            <person name="Herman A."/>
            <person name="Mangelson H."/>
            <person name="Liachko I."/>
            <person name="Sullivan S."/>
            <person name="Sone E.D."/>
            <person name="Koren S."/>
            <person name="Silverstein K.A.T."/>
            <person name="Beckman K.B."/>
            <person name="Gohl D.M."/>
        </authorList>
    </citation>
    <scope>NUCLEOTIDE SEQUENCE</scope>
    <source>
        <strain evidence="10">Duluth1</strain>
        <tissue evidence="10">Whole animal</tissue>
    </source>
</reference>
<evidence type="ECO:0000259" key="9">
    <source>
        <dbReference type="Pfam" id="PF07662"/>
    </source>
</evidence>
<evidence type="ECO:0000256" key="5">
    <source>
        <dbReference type="ARBA" id="ARBA00023002"/>
    </source>
</evidence>
<dbReference type="FunFam" id="1.10.630.10:FF:000182">
    <property type="entry name" value="Cytochrome P450 3A4"/>
    <property type="match status" value="1"/>
</dbReference>
<dbReference type="GO" id="GO:0020037">
    <property type="term" value="F:heme binding"/>
    <property type="evidence" value="ECO:0007669"/>
    <property type="project" value="InterPro"/>
</dbReference>
<feature type="transmembrane region" description="Helical" evidence="8">
    <location>
        <begin position="61"/>
        <end position="80"/>
    </location>
</feature>
<evidence type="ECO:0000313" key="11">
    <source>
        <dbReference type="Proteomes" id="UP000828390"/>
    </source>
</evidence>
<feature type="transmembrane region" description="Helical" evidence="8">
    <location>
        <begin position="100"/>
        <end position="123"/>
    </location>
</feature>
<gene>
    <name evidence="10" type="ORF">DPMN_066097</name>
</gene>
<feature type="non-terminal residue" evidence="10">
    <location>
        <position position="508"/>
    </location>
</feature>
<dbReference type="PRINTS" id="PR00463">
    <property type="entry name" value="EP450I"/>
</dbReference>
<feature type="domain" description="Concentrative nucleoside transporter C-terminal" evidence="9">
    <location>
        <begin position="9"/>
        <end position="95"/>
    </location>
</feature>
<evidence type="ECO:0000256" key="7">
    <source>
        <dbReference type="ARBA" id="ARBA00023033"/>
    </source>
</evidence>
<proteinExistence type="inferred from homology"/>
<dbReference type="Pfam" id="PF00067">
    <property type="entry name" value="p450"/>
    <property type="match status" value="1"/>
</dbReference>
<evidence type="ECO:0000256" key="2">
    <source>
        <dbReference type="ARBA" id="ARBA00010617"/>
    </source>
</evidence>
<organism evidence="10 11">
    <name type="scientific">Dreissena polymorpha</name>
    <name type="common">Zebra mussel</name>
    <name type="synonym">Mytilus polymorpha</name>
    <dbReference type="NCBI Taxonomy" id="45954"/>
    <lineage>
        <taxon>Eukaryota</taxon>
        <taxon>Metazoa</taxon>
        <taxon>Spiralia</taxon>
        <taxon>Lophotrochozoa</taxon>
        <taxon>Mollusca</taxon>
        <taxon>Bivalvia</taxon>
        <taxon>Autobranchia</taxon>
        <taxon>Heteroconchia</taxon>
        <taxon>Euheterodonta</taxon>
        <taxon>Imparidentia</taxon>
        <taxon>Neoheterodontei</taxon>
        <taxon>Myida</taxon>
        <taxon>Dreissenoidea</taxon>
        <taxon>Dreissenidae</taxon>
        <taxon>Dreissena</taxon>
    </lineage>
</organism>
<dbReference type="Proteomes" id="UP000828390">
    <property type="component" value="Unassembled WGS sequence"/>
</dbReference>
<comment type="caution">
    <text evidence="10">The sequence shown here is derived from an EMBL/GenBank/DDBJ whole genome shotgun (WGS) entry which is preliminary data.</text>
</comment>
<keyword evidence="8" id="KW-1133">Transmembrane helix</keyword>
<dbReference type="Gene3D" id="1.10.630.10">
    <property type="entry name" value="Cytochrome P450"/>
    <property type="match status" value="1"/>
</dbReference>
<comment type="similarity">
    <text evidence="2">Belongs to the cytochrome P450 family.</text>
</comment>
<keyword evidence="6" id="KW-0408">Iron</keyword>
<evidence type="ECO:0000256" key="6">
    <source>
        <dbReference type="ARBA" id="ARBA00023004"/>
    </source>
</evidence>
<dbReference type="SUPFAM" id="SSF48264">
    <property type="entry name" value="Cytochrome P450"/>
    <property type="match status" value="1"/>
</dbReference>
<reference evidence="10" key="2">
    <citation type="submission" date="2020-11" db="EMBL/GenBank/DDBJ databases">
        <authorList>
            <person name="McCartney M.A."/>
            <person name="Auch B."/>
            <person name="Kono T."/>
            <person name="Mallez S."/>
            <person name="Becker A."/>
            <person name="Gohl D.M."/>
            <person name="Silverstein K.A.T."/>
            <person name="Koren S."/>
            <person name="Bechman K.B."/>
            <person name="Herman A."/>
            <person name="Abrahante J.E."/>
            <person name="Garbe J."/>
        </authorList>
    </citation>
    <scope>NUCLEOTIDE SEQUENCE</scope>
    <source>
        <strain evidence="10">Duluth1</strain>
        <tissue evidence="10">Whole animal</tissue>
    </source>
</reference>